<evidence type="ECO:0008006" key="6">
    <source>
        <dbReference type="Google" id="ProtNLM"/>
    </source>
</evidence>
<evidence type="ECO:0000313" key="4">
    <source>
        <dbReference type="EMBL" id="KAG0494192.1"/>
    </source>
</evidence>
<dbReference type="AlphaFoldDB" id="A0A835RZ06"/>
<reference evidence="4 5" key="1">
    <citation type="journal article" date="2020" name="Nat. Food">
        <title>A phased Vanilla planifolia genome enables genetic improvement of flavour and production.</title>
        <authorList>
            <person name="Hasing T."/>
            <person name="Tang H."/>
            <person name="Brym M."/>
            <person name="Khazi F."/>
            <person name="Huang T."/>
            <person name="Chambers A.H."/>
        </authorList>
    </citation>
    <scope>NUCLEOTIDE SEQUENCE [LARGE SCALE GENOMIC DNA]</scope>
    <source>
        <tissue evidence="4">Leaf</tissue>
    </source>
</reference>
<protein>
    <recommendedName>
        <fullName evidence="6">DUF641 domain-containing protein</fullName>
    </recommendedName>
</protein>
<comment type="caution">
    <text evidence="4">The sequence shown here is derived from an EMBL/GenBank/DDBJ whole genome shotgun (WGS) entry which is preliminary data.</text>
</comment>
<dbReference type="GO" id="GO:0009639">
    <property type="term" value="P:response to red or far red light"/>
    <property type="evidence" value="ECO:0007669"/>
    <property type="project" value="InterPro"/>
</dbReference>
<evidence type="ECO:0000259" key="2">
    <source>
        <dbReference type="Pfam" id="PF04859"/>
    </source>
</evidence>
<evidence type="ECO:0000259" key="3">
    <source>
        <dbReference type="Pfam" id="PF24994"/>
    </source>
</evidence>
<dbReference type="InterPro" id="IPR056813">
    <property type="entry name" value="GIL1_IRKI_C"/>
</dbReference>
<organism evidence="4 5">
    <name type="scientific">Vanilla planifolia</name>
    <name type="common">Vanilla</name>
    <dbReference type="NCBI Taxonomy" id="51239"/>
    <lineage>
        <taxon>Eukaryota</taxon>
        <taxon>Viridiplantae</taxon>
        <taxon>Streptophyta</taxon>
        <taxon>Embryophyta</taxon>
        <taxon>Tracheophyta</taxon>
        <taxon>Spermatophyta</taxon>
        <taxon>Magnoliopsida</taxon>
        <taxon>Liliopsida</taxon>
        <taxon>Asparagales</taxon>
        <taxon>Orchidaceae</taxon>
        <taxon>Vanilloideae</taxon>
        <taxon>Vanilleae</taxon>
        <taxon>Vanilla</taxon>
    </lineage>
</organism>
<dbReference type="Proteomes" id="UP000639772">
    <property type="component" value="Unassembled WGS sequence"/>
</dbReference>
<name>A0A835RZ06_VANPL</name>
<feature type="coiled-coil region" evidence="1">
    <location>
        <begin position="170"/>
        <end position="218"/>
    </location>
</feature>
<feature type="domain" description="GIL1/IRKI C-terminal" evidence="3">
    <location>
        <begin position="399"/>
        <end position="449"/>
    </location>
</feature>
<evidence type="ECO:0000256" key="1">
    <source>
        <dbReference type="SAM" id="Coils"/>
    </source>
</evidence>
<dbReference type="Pfam" id="PF24994">
    <property type="entry name" value="GIL1_IRKI_C"/>
    <property type="match status" value="1"/>
</dbReference>
<dbReference type="Pfam" id="PF04859">
    <property type="entry name" value="DUF641"/>
    <property type="match status" value="1"/>
</dbReference>
<feature type="domain" description="DUF641" evidence="2">
    <location>
        <begin position="91"/>
        <end position="218"/>
    </location>
</feature>
<sequence length="455" mass="51183">MFRRSKTHHSFAACAYSRNMEPVKPQPATSISTLTKSLTKLLRLRRASSRSGLVFNDHHKLKPKLTDYHVVSDGKTKEDPQTEKTSSGDDELEALFANIFSAVSAVKAAYAQLQLAESPYDPDAIQASDLTVVSELTGLSELKHAYLKKQQLQTKLPADSQPVPTLAAQLQEQRNLLKTYQITTRNLEAKLRHRDEEIDSLQAQLIELDSHYRTLESRLCPVRSTSLDELHLSALNPLHFLAALRLAVKSVRNFVERMVCEMESAGWDLNTAARVIQPDVGGKPEHWVHAFQSFVCRTMFTGFHHLNYGIPSLDSLLLWDRQRFFLEFVELSSTKTPQVEGTDLGKFIRAKYLSMVHPKMEASFQDASSFTALFAEMTTRLWVLHCLYFSFPSEAGAAIFQVKGGCRFSEIYMESVAHVPSYPTAAAKVAFTVVPGFRFAKTVIQCKVYLSEDGI</sequence>
<dbReference type="EMBL" id="JADCNM010000002">
    <property type="protein sequence ID" value="KAG0494192.1"/>
    <property type="molecule type" value="Genomic_DNA"/>
</dbReference>
<dbReference type="InterPro" id="IPR006943">
    <property type="entry name" value="DUF641_pln"/>
</dbReference>
<proteinExistence type="predicted"/>
<accession>A0A835RZ06</accession>
<dbReference type="PANTHER" id="PTHR31161">
    <property type="entry name" value="PROTEIN GRAVITROPIC IN THE LIGHT 1"/>
    <property type="match status" value="1"/>
</dbReference>
<dbReference type="OrthoDB" id="1915848at2759"/>
<keyword evidence="1" id="KW-0175">Coiled coil</keyword>
<dbReference type="InterPro" id="IPR040225">
    <property type="entry name" value="GIL1-like"/>
</dbReference>
<evidence type="ECO:0000313" key="5">
    <source>
        <dbReference type="Proteomes" id="UP000639772"/>
    </source>
</evidence>
<dbReference type="GO" id="GO:0009959">
    <property type="term" value="P:negative gravitropism"/>
    <property type="evidence" value="ECO:0007669"/>
    <property type="project" value="InterPro"/>
</dbReference>
<gene>
    <name evidence="4" type="ORF">HPP92_005186</name>
</gene>